<dbReference type="InterPro" id="IPR007016">
    <property type="entry name" value="O-antigen_ligase-rel_domated"/>
</dbReference>
<accession>A0A192TFX8</accession>
<dbReference type="RefSeq" id="WP_064825538.1">
    <property type="nucleotide sequence ID" value="NZ_CP013532.1"/>
</dbReference>
<dbReference type="PANTHER" id="PTHR37422:SF17">
    <property type="entry name" value="O-ANTIGEN LIGASE"/>
    <property type="match status" value="1"/>
</dbReference>
<dbReference type="Proteomes" id="UP000540266">
    <property type="component" value="Chromosome"/>
</dbReference>
<feature type="transmembrane region" description="Helical" evidence="5">
    <location>
        <begin position="358"/>
        <end position="378"/>
    </location>
</feature>
<feature type="transmembrane region" description="Helical" evidence="5">
    <location>
        <begin position="196"/>
        <end position="214"/>
    </location>
</feature>
<dbReference type="GO" id="GO:0016874">
    <property type="term" value="F:ligase activity"/>
    <property type="evidence" value="ECO:0007669"/>
    <property type="project" value="UniProtKB-KW"/>
</dbReference>
<dbReference type="GeneID" id="45958654"/>
<dbReference type="GO" id="GO:0016020">
    <property type="term" value="C:membrane"/>
    <property type="evidence" value="ECO:0007669"/>
    <property type="project" value="UniProtKB-SubCell"/>
</dbReference>
<protein>
    <submittedName>
        <fullName evidence="8">O-antigen ligase family protein</fullName>
    </submittedName>
    <submittedName>
        <fullName evidence="7">O-antigen ligase-related protein</fullName>
    </submittedName>
</protein>
<keyword evidence="4 5" id="KW-0472">Membrane</keyword>
<feature type="transmembrane region" description="Helical" evidence="5">
    <location>
        <begin position="399"/>
        <end position="426"/>
    </location>
</feature>
<organism evidence="8 10">
    <name type="scientific">Rhizobium phaseoli</name>
    <dbReference type="NCBI Taxonomy" id="396"/>
    <lineage>
        <taxon>Bacteria</taxon>
        <taxon>Pseudomonadati</taxon>
        <taxon>Pseudomonadota</taxon>
        <taxon>Alphaproteobacteria</taxon>
        <taxon>Hyphomicrobiales</taxon>
        <taxon>Rhizobiaceae</taxon>
        <taxon>Rhizobium/Agrobacterium group</taxon>
        <taxon>Rhizobium</taxon>
    </lineage>
</organism>
<evidence type="ECO:0000313" key="10">
    <source>
        <dbReference type="Proteomes" id="UP000540266"/>
    </source>
</evidence>
<evidence type="ECO:0000256" key="3">
    <source>
        <dbReference type="ARBA" id="ARBA00022989"/>
    </source>
</evidence>
<proteinExistence type="predicted"/>
<keyword evidence="2 5" id="KW-0812">Transmembrane</keyword>
<evidence type="ECO:0000256" key="2">
    <source>
        <dbReference type="ARBA" id="ARBA00022692"/>
    </source>
</evidence>
<dbReference type="Proteomes" id="UP000078551">
    <property type="component" value="Chromosome"/>
</dbReference>
<reference evidence="8 10" key="2">
    <citation type="submission" date="2020-11" db="EMBL/GenBank/DDBJ databases">
        <title>Indigenous Rhizobia Nodulating Common beans in Western Kenya.</title>
        <authorList>
            <person name="Wekesa C.S."/>
            <person name="Oelmueller R."/>
            <person name="Furch A.C."/>
        </authorList>
    </citation>
    <scope>NUCLEOTIDE SEQUENCE [LARGE SCALE GENOMIC DNA]</scope>
    <source>
        <strain evidence="10">BS3</strain>
        <strain evidence="8">S3</strain>
    </source>
</reference>
<dbReference type="EMBL" id="CP013568">
    <property type="protein sequence ID" value="ANL86103.1"/>
    <property type="molecule type" value="Genomic_DNA"/>
</dbReference>
<dbReference type="Pfam" id="PF04932">
    <property type="entry name" value="Wzy_C"/>
    <property type="match status" value="1"/>
</dbReference>
<dbReference type="PANTHER" id="PTHR37422">
    <property type="entry name" value="TEICHURONIC ACID BIOSYNTHESIS PROTEIN TUAE"/>
    <property type="match status" value="1"/>
</dbReference>
<evidence type="ECO:0000313" key="7">
    <source>
        <dbReference type="EMBL" id="ANL86103.1"/>
    </source>
</evidence>
<evidence type="ECO:0000256" key="5">
    <source>
        <dbReference type="SAM" id="Phobius"/>
    </source>
</evidence>
<feature type="transmembrane region" description="Helical" evidence="5">
    <location>
        <begin position="123"/>
        <end position="141"/>
    </location>
</feature>
<feature type="transmembrane region" description="Helical" evidence="5">
    <location>
        <begin position="273"/>
        <end position="296"/>
    </location>
</feature>
<dbReference type="InterPro" id="IPR051533">
    <property type="entry name" value="WaaL-like"/>
</dbReference>
<feature type="transmembrane region" description="Helical" evidence="5">
    <location>
        <begin position="73"/>
        <end position="88"/>
    </location>
</feature>
<evidence type="ECO:0000256" key="4">
    <source>
        <dbReference type="ARBA" id="ARBA00023136"/>
    </source>
</evidence>
<evidence type="ECO:0000313" key="8">
    <source>
        <dbReference type="EMBL" id="QPK09513.1"/>
    </source>
</evidence>
<feature type="transmembrane region" description="Helical" evidence="5">
    <location>
        <begin position="243"/>
        <end position="261"/>
    </location>
</feature>
<sequence>MSYGPSYLPAEEIGPMRHSSRSQPRHGIKKETLVRGLLTVMLYLSLLRATGMWYGYPSNFDDGISVDPLPQKLMLYSLIPMIGLYFVLEPNRFLSYFRRIPILVIVVAAFSLASLVLSISFGASARGIAAVVTLTIAPLLYRRRYGNVETFRLLQNFAIFAAFANVLYLAAFPRFAIMGGSYAGMVKGLFYHKNTMGQFFAVAFIVVVSIGLPSSRLRYRMLLRWAALLLMLLLIAVSRSSTAVVMLAMGLATLAGLKGMFKIGNSGVRSFFLFFLCLILGFIGASAYLGAAQMIADAFGKDLTFSGRTNIWEQLIPLVYDKPIFGYGFALFRQPDIMEQFVRVTFDARSTHNTYLELALNIGVPGTIAWVLFLFKRLGQRITMVSAGAALNEVQAKEVAIILMIMIGAMMEAGLMLAPVVLWPLMVVCLPKDPLPSSFKMRRRKAVLPNSGRRAAVQS</sequence>
<evidence type="ECO:0000259" key="6">
    <source>
        <dbReference type="Pfam" id="PF04932"/>
    </source>
</evidence>
<dbReference type="AlphaFoldDB" id="A0A192TFX8"/>
<name>A0A192TFX8_9HYPH</name>
<comment type="subcellular location">
    <subcellularLocation>
        <location evidence="1">Membrane</location>
        <topology evidence="1">Multi-pass membrane protein</topology>
    </subcellularLocation>
</comment>
<reference evidence="7 9" key="1">
    <citation type="submission" date="2015-11" db="EMBL/GenBank/DDBJ databases">
        <title>The limits of bacterial species coexistence and the symbiotic plasmid transference in sympatric Rhizobium populations.</title>
        <authorList>
            <person name="Perez-Carrascal O.M."/>
            <person name="VanInsberghe D."/>
            <person name="Juarez S."/>
            <person name="Polz M.F."/>
            <person name="Vinuesa P."/>
            <person name="Gonzalez V."/>
        </authorList>
    </citation>
    <scope>NUCLEOTIDE SEQUENCE [LARGE SCALE GENOMIC DNA]</scope>
    <source>
        <strain evidence="7 9">N771</strain>
    </source>
</reference>
<dbReference type="STRING" id="396.AMC85_CH03391"/>
<feature type="transmembrane region" description="Helical" evidence="5">
    <location>
        <begin position="100"/>
        <end position="117"/>
    </location>
</feature>
<evidence type="ECO:0000256" key="1">
    <source>
        <dbReference type="ARBA" id="ARBA00004141"/>
    </source>
</evidence>
<dbReference type="EMBL" id="CP064931">
    <property type="protein sequence ID" value="QPK09513.1"/>
    <property type="molecule type" value="Genomic_DNA"/>
</dbReference>
<feature type="transmembrane region" description="Helical" evidence="5">
    <location>
        <begin position="33"/>
        <end position="53"/>
    </location>
</feature>
<keyword evidence="8" id="KW-0436">Ligase</keyword>
<keyword evidence="9" id="KW-1185">Reference proteome</keyword>
<gene>
    <name evidence="7" type="ORF">AMC81_CH03359</name>
    <name evidence="8" type="ORF">HER27_002780</name>
</gene>
<keyword evidence="3 5" id="KW-1133">Transmembrane helix</keyword>
<feature type="transmembrane region" description="Helical" evidence="5">
    <location>
        <begin position="221"/>
        <end position="237"/>
    </location>
</feature>
<feature type="domain" description="O-antigen ligase-related" evidence="6">
    <location>
        <begin position="227"/>
        <end position="371"/>
    </location>
</feature>
<feature type="transmembrane region" description="Helical" evidence="5">
    <location>
        <begin position="153"/>
        <end position="176"/>
    </location>
</feature>
<evidence type="ECO:0000313" key="9">
    <source>
        <dbReference type="Proteomes" id="UP000078551"/>
    </source>
</evidence>